<evidence type="ECO:0000313" key="4">
    <source>
        <dbReference type="Proteomes" id="UP000030693"/>
    </source>
</evidence>
<dbReference type="SMART" id="SM00667">
    <property type="entry name" value="LisH"/>
    <property type="match status" value="1"/>
</dbReference>
<dbReference type="SMART" id="SM00757">
    <property type="entry name" value="CRA"/>
    <property type="match status" value="1"/>
</dbReference>
<dbReference type="OrthoDB" id="2415936at2759"/>
<dbReference type="PANTHER" id="PTHR12864">
    <property type="entry name" value="RAN BINDING PROTEIN 9-RELATED"/>
    <property type="match status" value="1"/>
</dbReference>
<evidence type="ECO:0000313" key="3">
    <source>
        <dbReference type="EMBL" id="KCV73077.1"/>
    </source>
</evidence>
<dbReference type="PROSITE" id="PS50897">
    <property type="entry name" value="CTLH"/>
    <property type="match status" value="1"/>
</dbReference>
<reference evidence="3" key="1">
    <citation type="submission" date="2013-04" db="EMBL/GenBank/DDBJ databases">
        <title>The Genome Sequence of Fonticula alba ATCC 38817.</title>
        <authorList>
            <consortium name="The Broad Institute Genomics Platform"/>
            <person name="Russ C."/>
            <person name="Cuomo C."/>
            <person name="Burger G."/>
            <person name="Gray M.W."/>
            <person name="Holland P.W.H."/>
            <person name="King N."/>
            <person name="Lang F.B.F."/>
            <person name="Roger A.J."/>
            <person name="Ruiz-Trillo I."/>
            <person name="Brown M."/>
            <person name="Walker B."/>
            <person name="Young S."/>
            <person name="Zeng Q."/>
            <person name="Gargeya S."/>
            <person name="Fitzgerald M."/>
            <person name="Haas B."/>
            <person name="Abouelleil A."/>
            <person name="Allen A.W."/>
            <person name="Alvarado L."/>
            <person name="Arachchi H.M."/>
            <person name="Berlin A.M."/>
            <person name="Chapman S.B."/>
            <person name="Gainer-Dewar J."/>
            <person name="Goldberg J."/>
            <person name="Griggs A."/>
            <person name="Gujja S."/>
            <person name="Hansen M."/>
            <person name="Howarth C."/>
            <person name="Imamovic A."/>
            <person name="Ireland A."/>
            <person name="Larimer J."/>
            <person name="McCowan C."/>
            <person name="Murphy C."/>
            <person name="Pearson M."/>
            <person name="Poon T.W."/>
            <person name="Priest M."/>
            <person name="Roberts A."/>
            <person name="Saif S."/>
            <person name="Shea T."/>
            <person name="Sisk P."/>
            <person name="Sykes S."/>
            <person name="Wortman J."/>
            <person name="Nusbaum C."/>
            <person name="Birren B."/>
        </authorList>
    </citation>
    <scope>NUCLEOTIDE SEQUENCE [LARGE SCALE GENOMIC DNA]</scope>
    <source>
        <strain evidence="3">ATCC 38817</strain>
    </source>
</reference>
<feature type="domain" description="CTLH" evidence="2">
    <location>
        <begin position="56"/>
        <end position="113"/>
    </location>
</feature>
<keyword evidence="4" id="KW-1185">Reference proteome</keyword>
<dbReference type="AlphaFoldDB" id="A0A058ZHU4"/>
<dbReference type="eggNOG" id="KOG2659">
    <property type="taxonomic scope" value="Eukaryota"/>
</dbReference>
<dbReference type="EMBL" id="KB932201">
    <property type="protein sequence ID" value="KCV73077.1"/>
    <property type="molecule type" value="Genomic_DNA"/>
</dbReference>
<dbReference type="STRING" id="691883.A0A058ZHU4"/>
<evidence type="ECO:0000256" key="1">
    <source>
        <dbReference type="SAM" id="MobiDB-lite"/>
    </source>
</evidence>
<dbReference type="Pfam" id="PF08513">
    <property type="entry name" value="LisH"/>
    <property type="match status" value="1"/>
</dbReference>
<dbReference type="PROSITE" id="PS50896">
    <property type="entry name" value="LISH"/>
    <property type="match status" value="1"/>
</dbReference>
<protein>
    <recommendedName>
        <fullName evidence="2">CTLH domain-containing protein</fullName>
    </recommendedName>
</protein>
<dbReference type="Pfam" id="PF10607">
    <property type="entry name" value="CTLH"/>
    <property type="match status" value="1"/>
</dbReference>
<dbReference type="Proteomes" id="UP000030693">
    <property type="component" value="Unassembled WGS sequence"/>
</dbReference>
<dbReference type="SMART" id="SM00668">
    <property type="entry name" value="CTLH"/>
    <property type="match status" value="1"/>
</dbReference>
<gene>
    <name evidence="3" type="ORF">H696_00623</name>
</gene>
<name>A0A058ZHU4_FONAL</name>
<evidence type="ECO:0000259" key="2">
    <source>
        <dbReference type="PROSITE" id="PS50897"/>
    </source>
</evidence>
<dbReference type="InterPro" id="IPR024964">
    <property type="entry name" value="CTLH/CRA"/>
</dbReference>
<feature type="compositionally biased region" description="Low complexity" evidence="1">
    <location>
        <begin position="243"/>
        <end position="257"/>
    </location>
</feature>
<dbReference type="InterPro" id="IPR013144">
    <property type="entry name" value="CRA_dom"/>
</dbReference>
<accession>A0A058ZHU4</accession>
<proteinExistence type="predicted"/>
<dbReference type="InterPro" id="IPR006595">
    <property type="entry name" value="CTLH_C"/>
</dbReference>
<organism evidence="3">
    <name type="scientific">Fonticula alba</name>
    <name type="common">Slime mold</name>
    <dbReference type="NCBI Taxonomy" id="691883"/>
    <lineage>
        <taxon>Eukaryota</taxon>
        <taxon>Rotosphaerida</taxon>
        <taxon>Fonticulaceae</taxon>
        <taxon>Fonticula</taxon>
    </lineage>
</organism>
<feature type="region of interest" description="Disordered" evidence="1">
    <location>
        <begin position="243"/>
        <end position="286"/>
    </location>
</feature>
<dbReference type="GeneID" id="20525348"/>
<dbReference type="RefSeq" id="XP_009492778.1">
    <property type="nucleotide sequence ID" value="XM_009494503.1"/>
</dbReference>
<sequence length="309" mass="32486">MTIANTGNLALKHFLLDASIDLDQLVLNYLISEGHQEVAELFCREVGLQLNIDLSYLSQQKRISEAILRGDIAAAFALIGDMKMDLFSRCPRLLFQLQLQQLVELIRAGHTVAALRFAEVDLAPRACSNSHFLADLEQVLLLLIFDNPADSPSSHYLDLARRQGLVELLRDSVQSLTLGPRLSQLPVLIRYMFLAQDVLAAGGLKFPSYLDLIDDSFSCQFFSFPHEVAGGAGGGGGVAGVAAFPPSSSGGPSRSPRQLAATMHPSRHAASPPAGTSGPAAAAMVGGGVPGGTPGAAYLPSSGAGGGLP</sequence>
<feature type="compositionally biased region" description="Low complexity" evidence="1">
    <location>
        <begin position="269"/>
        <end position="284"/>
    </location>
</feature>
<dbReference type="InterPro" id="IPR050618">
    <property type="entry name" value="Ubq-SigPath_Reg"/>
</dbReference>
<dbReference type="InterPro" id="IPR006594">
    <property type="entry name" value="LisH"/>
</dbReference>